<proteinExistence type="predicted"/>
<evidence type="ECO:0000313" key="2">
    <source>
        <dbReference type="Proteomes" id="UP000233837"/>
    </source>
</evidence>
<reference evidence="1 2" key="2">
    <citation type="journal article" date="2017" name="Nature">
        <title>The Apostasia genome and the evolution of orchids.</title>
        <authorList>
            <person name="Zhang G.Q."/>
            <person name="Liu K.W."/>
            <person name="Li Z."/>
            <person name="Lohaus R."/>
            <person name="Hsiao Y.Y."/>
            <person name="Niu S.C."/>
            <person name="Wang J.Y."/>
            <person name="Lin Y.C."/>
            <person name="Xu Q."/>
            <person name="Chen L.J."/>
            <person name="Yoshida K."/>
            <person name="Fujiwara S."/>
            <person name="Wang Z.W."/>
            <person name="Zhang Y.Q."/>
            <person name="Mitsuda N."/>
            <person name="Wang M."/>
            <person name="Liu G.H."/>
            <person name="Pecoraro L."/>
            <person name="Huang H.X."/>
            <person name="Xiao X.J."/>
            <person name="Lin M."/>
            <person name="Wu X.Y."/>
            <person name="Wu W.L."/>
            <person name="Chen Y.Y."/>
            <person name="Chang S.B."/>
            <person name="Sakamoto S."/>
            <person name="Ohme-Takagi M."/>
            <person name="Yagi M."/>
            <person name="Zeng S.J."/>
            <person name="Shen C.Y."/>
            <person name="Yeh C.M."/>
            <person name="Luo Y.B."/>
            <person name="Tsai W.C."/>
            <person name="Van de Peer Y."/>
            <person name="Liu Z.J."/>
        </authorList>
    </citation>
    <scope>NUCLEOTIDE SEQUENCE [LARGE SCALE GENOMIC DNA]</scope>
    <source>
        <tissue evidence="1">The whole plant</tissue>
    </source>
</reference>
<dbReference type="AlphaFoldDB" id="A0A2I0X7F3"/>
<gene>
    <name evidence="1" type="ORF">MA16_Dca026974</name>
</gene>
<accession>A0A2I0X7F3</accession>
<name>A0A2I0X7F3_9ASPA</name>
<sequence length="76" mass="8029">MFFGVGVEISAIGWHSIGGSGVARGGGSGRRRAIALPGCRRAARWGLDLVFDVWEHIFGADFSCLSSPTNHNTPSV</sequence>
<organism evidence="1 2">
    <name type="scientific">Dendrobium catenatum</name>
    <dbReference type="NCBI Taxonomy" id="906689"/>
    <lineage>
        <taxon>Eukaryota</taxon>
        <taxon>Viridiplantae</taxon>
        <taxon>Streptophyta</taxon>
        <taxon>Embryophyta</taxon>
        <taxon>Tracheophyta</taxon>
        <taxon>Spermatophyta</taxon>
        <taxon>Magnoliopsida</taxon>
        <taxon>Liliopsida</taxon>
        <taxon>Asparagales</taxon>
        <taxon>Orchidaceae</taxon>
        <taxon>Epidendroideae</taxon>
        <taxon>Malaxideae</taxon>
        <taxon>Dendrobiinae</taxon>
        <taxon>Dendrobium</taxon>
    </lineage>
</organism>
<protein>
    <submittedName>
        <fullName evidence="1">Uncharacterized protein</fullName>
    </submittedName>
</protein>
<keyword evidence="2" id="KW-1185">Reference proteome</keyword>
<dbReference type="Proteomes" id="UP000233837">
    <property type="component" value="Unassembled WGS sequence"/>
</dbReference>
<reference evidence="1 2" key="1">
    <citation type="journal article" date="2016" name="Sci. Rep.">
        <title>The Dendrobium catenatum Lindl. genome sequence provides insights into polysaccharide synthase, floral development and adaptive evolution.</title>
        <authorList>
            <person name="Zhang G.Q."/>
            <person name="Xu Q."/>
            <person name="Bian C."/>
            <person name="Tsai W.C."/>
            <person name="Yeh C.M."/>
            <person name="Liu K.W."/>
            <person name="Yoshida K."/>
            <person name="Zhang L.S."/>
            <person name="Chang S.B."/>
            <person name="Chen F."/>
            <person name="Shi Y."/>
            <person name="Su Y.Y."/>
            <person name="Zhang Y.Q."/>
            <person name="Chen L.J."/>
            <person name="Yin Y."/>
            <person name="Lin M."/>
            <person name="Huang H."/>
            <person name="Deng H."/>
            <person name="Wang Z.W."/>
            <person name="Zhu S.L."/>
            <person name="Zhao X."/>
            <person name="Deng C."/>
            <person name="Niu S.C."/>
            <person name="Huang J."/>
            <person name="Wang M."/>
            <person name="Liu G.H."/>
            <person name="Yang H.J."/>
            <person name="Xiao X.J."/>
            <person name="Hsiao Y.Y."/>
            <person name="Wu W.L."/>
            <person name="Chen Y.Y."/>
            <person name="Mitsuda N."/>
            <person name="Ohme-Takagi M."/>
            <person name="Luo Y.B."/>
            <person name="Van de Peer Y."/>
            <person name="Liu Z.J."/>
        </authorList>
    </citation>
    <scope>NUCLEOTIDE SEQUENCE [LARGE SCALE GENOMIC DNA]</scope>
    <source>
        <tissue evidence="1">The whole plant</tissue>
    </source>
</reference>
<dbReference type="EMBL" id="KZ502079">
    <property type="protein sequence ID" value="PKU83826.1"/>
    <property type="molecule type" value="Genomic_DNA"/>
</dbReference>
<evidence type="ECO:0000313" key="1">
    <source>
        <dbReference type="EMBL" id="PKU83826.1"/>
    </source>
</evidence>